<dbReference type="PANTHER" id="PTHR47723:SF19">
    <property type="entry name" value="POLYNUCLEOTIDYL TRANSFERASE, RIBONUCLEASE H-LIKE SUPERFAMILY PROTEIN"/>
    <property type="match status" value="1"/>
</dbReference>
<dbReference type="EMBL" id="JAGFBR010000015">
    <property type="protein sequence ID" value="KAH0454948.1"/>
    <property type="molecule type" value="Genomic_DNA"/>
</dbReference>
<protein>
    <recommendedName>
        <fullName evidence="1">RNase H type-1 domain-containing protein</fullName>
    </recommendedName>
</protein>
<gene>
    <name evidence="2" type="ORF">IEQ34_016872</name>
</gene>
<accession>A0AAV7GGT4</accession>
<dbReference type="InterPro" id="IPR053151">
    <property type="entry name" value="RNase_H-like"/>
</dbReference>
<name>A0AAV7GGT4_DENCH</name>
<sequence length="261" mass="29724">MVVRDDKGRFLLAFGDNYLHWDTAQVELEAVYFIKNVVQDWMCEAQGLIIDGDNYNIINILQLALKNWKSSGRIDEKLGFLQDFYQVLFAYCNRDGNKLANVCANLAVVRDFIWYDLSVDDIPPSFLLCLKEECDSLDSSMASFIPSMTFNFGSERAGSQNQLQIEPAQDRVSLFVFQDDAKGVQVLCLLQEEAKEVQPSINVEGEEEESALVPTAPTPLCIESPLDHLVHRFDQWRHILTPMSLPRSNSMLRMKITSMLT</sequence>
<organism evidence="2 3">
    <name type="scientific">Dendrobium chrysotoxum</name>
    <name type="common">Orchid</name>
    <dbReference type="NCBI Taxonomy" id="161865"/>
    <lineage>
        <taxon>Eukaryota</taxon>
        <taxon>Viridiplantae</taxon>
        <taxon>Streptophyta</taxon>
        <taxon>Embryophyta</taxon>
        <taxon>Tracheophyta</taxon>
        <taxon>Spermatophyta</taxon>
        <taxon>Magnoliopsida</taxon>
        <taxon>Liliopsida</taxon>
        <taxon>Asparagales</taxon>
        <taxon>Orchidaceae</taxon>
        <taxon>Epidendroideae</taxon>
        <taxon>Malaxideae</taxon>
        <taxon>Dendrobiinae</taxon>
        <taxon>Dendrobium</taxon>
    </lineage>
</organism>
<feature type="domain" description="RNase H type-1" evidence="1">
    <location>
        <begin position="1"/>
        <end position="107"/>
    </location>
</feature>
<dbReference type="GO" id="GO:0003676">
    <property type="term" value="F:nucleic acid binding"/>
    <property type="evidence" value="ECO:0007669"/>
    <property type="project" value="InterPro"/>
</dbReference>
<dbReference type="InterPro" id="IPR002156">
    <property type="entry name" value="RNaseH_domain"/>
</dbReference>
<dbReference type="GO" id="GO:0004523">
    <property type="term" value="F:RNA-DNA hybrid ribonuclease activity"/>
    <property type="evidence" value="ECO:0007669"/>
    <property type="project" value="InterPro"/>
</dbReference>
<evidence type="ECO:0000313" key="2">
    <source>
        <dbReference type="EMBL" id="KAH0454948.1"/>
    </source>
</evidence>
<reference evidence="2 3" key="1">
    <citation type="journal article" date="2021" name="Hortic Res">
        <title>Chromosome-scale assembly of the Dendrobium chrysotoxum genome enhances the understanding of orchid evolution.</title>
        <authorList>
            <person name="Zhang Y."/>
            <person name="Zhang G.Q."/>
            <person name="Zhang D."/>
            <person name="Liu X.D."/>
            <person name="Xu X.Y."/>
            <person name="Sun W.H."/>
            <person name="Yu X."/>
            <person name="Zhu X."/>
            <person name="Wang Z.W."/>
            <person name="Zhao X."/>
            <person name="Zhong W.Y."/>
            <person name="Chen H."/>
            <person name="Yin W.L."/>
            <person name="Huang T."/>
            <person name="Niu S.C."/>
            <person name="Liu Z.J."/>
        </authorList>
    </citation>
    <scope>NUCLEOTIDE SEQUENCE [LARGE SCALE GENOMIC DNA]</scope>
    <source>
        <strain evidence="2">Lindl</strain>
    </source>
</reference>
<evidence type="ECO:0000259" key="1">
    <source>
        <dbReference type="Pfam" id="PF13456"/>
    </source>
</evidence>
<dbReference type="Pfam" id="PF13456">
    <property type="entry name" value="RVT_3"/>
    <property type="match status" value="1"/>
</dbReference>
<dbReference type="InterPro" id="IPR044730">
    <property type="entry name" value="RNase_H-like_dom_plant"/>
</dbReference>
<dbReference type="Proteomes" id="UP000775213">
    <property type="component" value="Unassembled WGS sequence"/>
</dbReference>
<proteinExistence type="predicted"/>
<evidence type="ECO:0000313" key="3">
    <source>
        <dbReference type="Proteomes" id="UP000775213"/>
    </source>
</evidence>
<dbReference type="AlphaFoldDB" id="A0AAV7GGT4"/>
<dbReference type="CDD" id="cd06222">
    <property type="entry name" value="RNase_H_like"/>
    <property type="match status" value="1"/>
</dbReference>
<comment type="caution">
    <text evidence="2">The sequence shown here is derived from an EMBL/GenBank/DDBJ whole genome shotgun (WGS) entry which is preliminary data.</text>
</comment>
<keyword evidence="3" id="KW-1185">Reference proteome</keyword>
<dbReference type="PANTHER" id="PTHR47723">
    <property type="entry name" value="OS05G0353850 PROTEIN"/>
    <property type="match status" value="1"/>
</dbReference>